<dbReference type="SUPFAM" id="SSF46955">
    <property type="entry name" value="Putative DNA-binding domain"/>
    <property type="match status" value="1"/>
</dbReference>
<feature type="coiled-coil region" evidence="1">
    <location>
        <begin position="10"/>
        <end position="37"/>
    </location>
</feature>
<dbReference type="Gene3D" id="3.90.105.50">
    <property type="match status" value="1"/>
</dbReference>
<keyword evidence="4" id="KW-1185">Reference proteome</keyword>
<dbReference type="InterPro" id="IPR010093">
    <property type="entry name" value="SinI_DNA-bd"/>
</dbReference>
<dbReference type="EMBL" id="ADEF01000031">
    <property type="protein sequence ID" value="EFA97522.1"/>
    <property type="molecule type" value="Genomic_DNA"/>
</dbReference>
<dbReference type="AlphaFoldDB" id="D1VZD1"/>
<organism evidence="3 4">
    <name type="scientific">Hoylesella timonensis CRIS 5C-B1</name>
    <dbReference type="NCBI Taxonomy" id="679189"/>
    <lineage>
        <taxon>Bacteria</taxon>
        <taxon>Pseudomonadati</taxon>
        <taxon>Bacteroidota</taxon>
        <taxon>Bacteroidia</taxon>
        <taxon>Bacteroidales</taxon>
        <taxon>Prevotellaceae</taxon>
        <taxon>Hoylesella</taxon>
    </lineage>
</organism>
<sequence>MYSISNIEKTENLIIQVSQLKHRVENLENVLRNGKDVLTLEEASLYTGISRSTLYKLTSAHEIPYYKPHGKLILFERKELLAWVRANRIPAKDENED</sequence>
<dbReference type="eggNOG" id="COG3311">
    <property type="taxonomic scope" value="Bacteria"/>
</dbReference>
<dbReference type="Proteomes" id="UP000004001">
    <property type="component" value="Unassembled WGS sequence"/>
</dbReference>
<gene>
    <name evidence="3" type="ORF">HMPREF9019_1783</name>
</gene>
<dbReference type="Pfam" id="PF12728">
    <property type="entry name" value="HTH_17"/>
    <property type="match status" value="1"/>
</dbReference>
<name>D1VZD1_9BACT</name>
<evidence type="ECO:0000313" key="4">
    <source>
        <dbReference type="Proteomes" id="UP000004001"/>
    </source>
</evidence>
<reference evidence="3 4" key="1">
    <citation type="submission" date="2009-12" db="EMBL/GenBank/DDBJ databases">
        <title>Genome Sequence of Prevotella timonensis CRIS 5C-B1.</title>
        <authorList>
            <person name="Durkin A.S."/>
            <person name="Madupu R."/>
            <person name="Torralba M."/>
            <person name="Methe B."/>
            <person name="Sutton G."/>
            <person name="Strausberg R.L."/>
            <person name="Nelson K.E."/>
        </authorList>
    </citation>
    <scope>NUCLEOTIDE SEQUENCE [LARGE SCALE GENOMIC DNA]</scope>
    <source>
        <strain evidence="3 4">CRIS 5C-B1</strain>
    </source>
</reference>
<proteinExistence type="predicted"/>
<keyword evidence="1" id="KW-0175">Coiled coil</keyword>
<protein>
    <submittedName>
        <fullName evidence="3">DNA binding domain, excisionase family</fullName>
    </submittedName>
</protein>
<evidence type="ECO:0000313" key="3">
    <source>
        <dbReference type="EMBL" id="EFA97522.1"/>
    </source>
</evidence>
<feature type="domain" description="Helix-turn-helix" evidence="2">
    <location>
        <begin position="37"/>
        <end position="88"/>
    </location>
</feature>
<evidence type="ECO:0000259" key="2">
    <source>
        <dbReference type="Pfam" id="PF12728"/>
    </source>
</evidence>
<dbReference type="InterPro" id="IPR009061">
    <property type="entry name" value="DNA-bd_dom_put_sf"/>
</dbReference>
<dbReference type="InterPro" id="IPR038148">
    <property type="entry name" value="Tn1545/Tn916_Xis"/>
</dbReference>
<accession>D1VZD1</accession>
<dbReference type="InterPro" id="IPR041657">
    <property type="entry name" value="HTH_17"/>
</dbReference>
<dbReference type="NCBIfam" id="TIGR01764">
    <property type="entry name" value="excise"/>
    <property type="match status" value="1"/>
</dbReference>
<evidence type="ECO:0000256" key="1">
    <source>
        <dbReference type="SAM" id="Coils"/>
    </source>
</evidence>
<comment type="caution">
    <text evidence="3">The sequence shown here is derived from an EMBL/GenBank/DDBJ whole genome shotgun (WGS) entry which is preliminary data.</text>
</comment>
<dbReference type="GO" id="GO:0003677">
    <property type="term" value="F:DNA binding"/>
    <property type="evidence" value="ECO:0007669"/>
    <property type="project" value="InterPro"/>
</dbReference>